<dbReference type="EMBL" id="CP030840">
    <property type="protein sequence ID" value="AXC15569.1"/>
    <property type="molecule type" value="Genomic_DNA"/>
</dbReference>
<keyword evidence="3" id="KW-1185">Reference proteome</keyword>
<feature type="compositionally biased region" description="Basic and acidic residues" evidence="1">
    <location>
        <begin position="15"/>
        <end position="32"/>
    </location>
</feature>
<evidence type="ECO:0000256" key="1">
    <source>
        <dbReference type="SAM" id="MobiDB-lite"/>
    </source>
</evidence>
<proteinExistence type="predicted"/>
<evidence type="ECO:0000313" key="3">
    <source>
        <dbReference type="Proteomes" id="UP000253606"/>
    </source>
</evidence>
<dbReference type="KEGG" id="abas:ACPOL_6335"/>
<accession>A0A2Z5G986</accession>
<dbReference type="AlphaFoldDB" id="A0A2Z5G986"/>
<protein>
    <submittedName>
        <fullName evidence="2">Uncharacterized protein</fullName>
    </submittedName>
</protein>
<gene>
    <name evidence="2" type="ORF">ACPOL_6335</name>
</gene>
<reference evidence="2 3" key="1">
    <citation type="journal article" date="2018" name="Front. Microbiol.">
        <title>Hydrolytic Capabilities as a Key to Environmental Success: Chitinolytic and Cellulolytic Acidobacteria From Acidic Sub-arctic Soils and Boreal Peatlands.</title>
        <authorList>
            <person name="Belova S.E."/>
            <person name="Ravin N.V."/>
            <person name="Pankratov T.A."/>
            <person name="Rakitin A.L."/>
            <person name="Ivanova A.A."/>
            <person name="Beletsky A.V."/>
            <person name="Mardanov A.V."/>
            <person name="Sinninghe Damste J.S."/>
            <person name="Dedysh S.N."/>
        </authorList>
    </citation>
    <scope>NUCLEOTIDE SEQUENCE [LARGE SCALE GENOMIC DNA]</scope>
    <source>
        <strain evidence="2 3">SBC82</strain>
    </source>
</reference>
<sequence length="64" mass="6872">MPYRPGEGDQAEASHNARELPVPKDRSGRKDGPCLQPSGAFSPQLDEVASAFGTPQDMEIVQFG</sequence>
<evidence type="ECO:0000313" key="2">
    <source>
        <dbReference type="EMBL" id="AXC15569.1"/>
    </source>
</evidence>
<feature type="region of interest" description="Disordered" evidence="1">
    <location>
        <begin position="1"/>
        <end position="41"/>
    </location>
</feature>
<dbReference type="Proteomes" id="UP000253606">
    <property type="component" value="Chromosome"/>
</dbReference>
<name>A0A2Z5G986_9BACT</name>
<organism evidence="2 3">
    <name type="scientific">Acidisarcina polymorpha</name>
    <dbReference type="NCBI Taxonomy" id="2211140"/>
    <lineage>
        <taxon>Bacteria</taxon>
        <taxon>Pseudomonadati</taxon>
        <taxon>Acidobacteriota</taxon>
        <taxon>Terriglobia</taxon>
        <taxon>Terriglobales</taxon>
        <taxon>Acidobacteriaceae</taxon>
        <taxon>Acidisarcina</taxon>
    </lineage>
</organism>